<feature type="region of interest" description="Disordered" evidence="1">
    <location>
        <begin position="1"/>
        <end position="32"/>
    </location>
</feature>
<sequence>MTRTPHVVPFSGPHLSNGNSTRHNMPDRPHSSLPVTRILTPVGLVYLLPDTQALACGFVAVIPELSEHHATPDLTVHRCGRVELDGVFLLPHLVPYIEEQVRQALVPHLITFQVTGTPTGFLNVRSRALRIRVGSGEVLIRDEDGYLAAYWSNDEVEVSWAVFPGQSTFDVTRCVVTEADEEALITLNTALLTAEQADTSVPCGVMLQALRQHTHDLETANEVHREHWANHASSHVRQPLSV</sequence>
<feature type="compositionally biased region" description="Polar residues" evidence="1">
    <location>
        <begin position="14"/>
        <end position="23"/>
    </location>
</feature>
<comment type="caution">
    <text evidence="2">The sequence shown here is derived from an EMBL/GenBank/DDBJ whole genome shotgun (WGS) entry which is preliminary data.</text>
</comment>
<protein>
    <submittedName>
        <fullName evidence="2">Uncharacterized protein</fullName>
    </submittedName>
</protein>
<dbReference type="EMBL" id="WVHK01000057">
    <property type="protein sequence ID" value="MXV20766.1"/>
    <property type="molecule type" value="Genomic_DNA"/>
</dbReference>
<evidence type="ECO:0000313" key="2">
    <source>
        <dbReference type="EMBL" id="MXV20766.1"/>
    </source>
</evidence>
<name>A0A6I4YLH7_9DEIO</name>
<organism evidence="2 3">
    <name type="scientific">Deinococcus xianganensis</name>
    <dbReference type="NCBI Taxonomy" id="1507289"/>
    <lineage>
        <taxon>Bacteria</taxon>
        <taxon>Thermotogati</taxon>
        <taxon>Deinococcota</taxon>
        <taxon>Deinococci</taxon>
        <taxon>Deinococcales</taxon>
        <taxon>Deinococcaceae</taxon>
        <taxon>Deinococcus</taxon>
    </lineage>
</organism>
<dbReference type="RefSeq" id="WP_160980528.1">
    <property type="nucleotide sequence ID" value="NZ_WVHK01000057.1"/>
</dbReference>
<dbReference type="Proteomes" id="UP000430519">
    <property type="component" value="Unassembled WGS sequence"/>
</dbReference>
<dbReference type="AlphaFoldDB" id="A0A6I4YLH7"/>
<gene>
    <name evidence="2" type="ORF">GLX28_14100</name>
</gene>
<keyword evidence="3" id="KW-1185">Reference proteome</keyword>
<reference evidence="2 3" key="1">
    <citation type="submission" date="2019-11" db="EMBL/GenBank/DDBJ databases">
        <title>Genome sequence of Deinococcus xianganensis Y35, AI-2 producing algicidal bacterium, isolated from lake water.</title>
        <authorList>
            <person name="Li Y."/>
        </authorList>
    </citation>
    <scope>NUCLEOTIDE SEQUENCE [LARGE SCALE GENOMIC DNA]</scope>
    <source>
        <strain evidence="2 3">Y35</strain>
    </source>
</reference>
<accession>A0A6I4YLH7</accession>
<evidence type="ECO:0000313" key="3">
    <source>
        <dbReference type="Proteomes" id="UP000430519"/>
    </source>
</evidence>
<evidence type="ECO:0000256" key="1">
    <source>
        <dbReference type="SAM" id="MobiDB-lite"/>
    </source>
</evidence>
<proteinExistence type="predicted"/>